<sequence>MCVVWRYRDEKPAKCESDSHTEGSVQTSALDPRQASAEESTSKPIIAGVKCLSGGRSKAKLLWDDVVVLLSVRHEHFTKRNHRRLKGMVLAEKKDTYPRSRTRDVPMYVTSHVRSNGRRRRSLYKTIGRRNKAPALTQRRRGVLAGRGAFQM</sequence>
<organism evidence="2 3">
    <name type="scientific">Eumeta variegata</name>
    <name type="common">Bagworm moth</name>
    <name type="synonym">Eumeta japonica</name>
    <dbReference type="NCBI Taxonomy" id="151549"/>
    <lineage>
        <taxon>Eukaryota</taxon>
        <taxon>Metazoa</taxon>
        <taxon>Ecdysozoa</taxon>
        <taxon>Arthropoda</taxon>
        <taxon>Hexapoda</taxon>
        <taxon>Insecta</taxon>
        <taxon>Pterygota</taxon>
        <taxon>Neoptera</taxon>
        <taxon>Endopterygota</taxon>
        <taxon>Lepidoptera</taxon>
        <taxon>Glossata</taxon>
        <taxon>Ditrysia</taxon>
        <taxon>Tineoidea</taxon>
        <taxon>Psychidae</taxon>
        <taxon>Oiketicinae</taxon>
        <taxon>Eumeta</taxon>
    </lineage>
</organism>
<proteinExistence type="predicted"/>
<protein>
    <submittedName>
        <fullName evidence="2">Uncharacterized protein</fullName>
    </submittedName>
</protein>
<keyword evidence="3" id="KW-1185">Reference proteome</keyword>
<dbReference type="EMBL" id="BGZK01000449">
    <property type="protein sequence ID" value="GBP44275.1"/>
    <property type="molecule type" value="Genomic_DNA"/>
</dbReference>
<feature type="region of interest" description="Disordered" evidence="1">
    <location>
        <begin position="12"/>
        <end position="41"/>
    </location>
</feature>
<dbReference type="AlphaFoldDB" id="A0A4C1W2I7"/>
<gene>
    <name evidence="2" type="ORF">EVAR_22159_1</name>
</gene>
<evidence type="ECO:0000313" key="3">
    <source>
        <dbReference type="Proteomes" id="UP000299102"/>
    </source>
</evidence>
<accession>A0A4C1W2I7</accession>
<dbReference type="Proteomes" id="UP000299102">
    <property type="component" value="Unassembled WGS sequence"/>
</dbReference>
<evidence type="ECO:0000313" key="2">
    <source>
        <dbReference type="EMBL" id="GBP44275.1"/>
    </source>
</evidence>
<reference evidence="2 3" key="1">
    <citation type="journal article" date="2019" name="Commun. Biol.">
        <title>The bagworm genome reveals a unique fibroin gene that provides high tensile strength.</title>
        <authorList>
            <person name="Kono N."/>
            <person name="Nakamura H."/>
            <person name="Ohtoshi R."/>
            <person name="Tomita M."/>
            <person name="Numata K."/>
            <person name="Arakawa K."/>
        </authorList>
    </citation>
    <scope>NUCLEOTIDE SEQUENCE [LARGE SCALE GENOMIC DNA]</scope>
</reference>
<feature type="compositionally biased region" description="Basic and acidic residues" evidence="1">
    <location>
        <begin position="12"/>
        <end position="21"/>
    </location>
</feature>
<comment type="caution">
    <text evidence="2">The sequence shown here is derived from an EMBL/GenBank/DDBJ whole genome shotgun (WGS) entry which is preliminary data.</text>
</comment>
<name>A0A4C1W2I7_EUMVA</name>
<evidence type="ECO:0000256" key="1">
    <source>
        <dbReference type="SAM" id="MobiDB-lite"/>
    </source>
</evidence>